<name>A0A8H4KE14_9HYPO</name>
<evidence type="ECO:0000313" key="3">
    <source>
        <dbReference type="Proteomes" id="UP000554235"/>
    </source>
</evidence>
<organism evidence="2 3">
    <name type="scientific">Fusarium albosuccineum</name>
    <dbReference type="NCBI Taxonomy" id="1237068"/>
    <lineage>
        <taxon>Eukaryota</taxon>
        <taxon>Fungi</taxon>
        <taxon>Dikarya</taxon>
        <taxon>Ascomycota</taxon>
        <taxon>Pezizomycotina</taxon>
        <taxon>Sordariomycetes</taxon>
        <taxon>Hypocreomycetidae</taxon>
        <taxon>Hypocreales</taxon>
        <taxon>Nectriaceae</taxon>
        <taxon>Fusarium</taxon>
        <taxon>Fusarium decemcellulare species complex</taxon>
    </lineage>
</organism>
<dbReference type="EMBL" id="JAADYS010003199">
    <property type="protein sequence ID" value="KAF4449560.1"/>
    <property type="molecule type" value="Genomic_DNA"/>
</dbReference>
<dbReference type="AlphaFoldDB" id="A0A8H4KE14"/>
<sequence length="67" mass="7297">MSHLLPTGPPALALTYGNGTVALRLSLNFPRFTAIVLFNIGFIPAAAPFNVGFFINPIIPNNWTQRN</sequence>
<dbReference type="OrthoDB" id="10285055at2759"/>
<gene>
    <name evidence="2" type="ORF">FALBO_16634</name>
</gene>
<keyword evidence="1" id="KW-1133">Transmembrane helix</keyword>
<evidence type="ECO:0000313" key="2">
    <source>
        <dbReference type="EMBL" id="KAF4449560.1"/>
    </source>
</evidence>
<keyword evidence="1" id="KW-0472">Membrane</keyword>
<feature type="transmembrane region" description="Helical" evidence="1">
    <location>
        <begin position="32"/>
        <end position="59"/>
    </location>
</feature>
<reference evidence="2 3" key="1">
    <citation type="submission" date="2020-01" db="EMBL/GenBank/DDBJ databases">
        <title>Identification and distribution of gene clusters putatively required for synthesis of sphingolipid metabolism inhibitors in phylogenetically diverse species of the filamentous fungus Fusarium.</title>
        <authorList>
            <person name="Kim H.-S."/>
            <person name="Busman M."/>
            <person name="Brown D.W."/>
            <person name="Divon H."/>
            <person name="Uhlig S."/>
            <person name="Proctor R.H."/>
        </authorList>
    </citation>
    <scope>NUCLEOTIDE SEQUENCE [LARGE SCALE GENOMIC DNA]</scope>
    <source>
        <strain evidence="2 3">NRRL 20459</strain>
    </source>
</reference>
<dbReference type="Proteomes" id="UP000554235">
    <property type="component" value="Unassembled WGS sequence"/>
</dbReference>
<keyword evidence="1" id="KW-0812">Transmembrane</keyword>
<proteinExistence type="predicted"/>
<protein>
    <submittedName>
        <fullName evidence="2">Uncharacterized protein</fullName>
    </submittedName>
</protein>
<evidence type="ECO:0000256" key="1">
    <source>
        <dbReference type="SAM" id="Phobius"/>
    </source>
</evidence>
<accession>A0A8H4KE14</accession>
<feature type="non-terminal residue" evidence="2">
    <location>
        <position position="67"/>
    </location>
</feature>
<keyword evidence="3" id="KW-1185">Reference proteome</keyword>
<comment type="caution">
    <text evidence="2">The sequence shown here is derived from an EMBL/GenBank/DDBJ whole genome shotgun (WGS) entry which is preliminary data.</text>
</comment>